<organism evidence="1 2">
    <name type="scientific">Chryseobacterium arthrosphaerae</name>
    <dbReference type="NCBI Taxonomy" id="651561"/>
    <lineage>
        <taxon>Bacteria</taxon>
        <taxon>Pseudomonadati</taxon>
        <taxon>Bacteroidota</taxon>
        <taxon>Flavobacteriia</taxon>
        <taxon>Flavobacteriales</taxon>
        <taxon>Weeksellaceae</taxon>
        <taxon>Chryseobacterium group</taxon>
        <taxon>Chryseobacterium</taxon>
    </lineage>
</organism>
<proteinExistence type="predicted"/>
<protein>
    <submittedName>
        <fullName evidence="1">Uncharacterized protein</fullName>
    </submittedName>
</protein>
<feature type="non-terminal residue" evidence="1">
    <location>
        <position position="1"/>
    </location>
</feature>
<dbReference type="RefSeq" id="WP_241311665.1">
    <property type="nucleotide sequence ID" value="NZ_JAKYXJ010000026.1"/>
</dbReference>
<dbReference type="Proteomes" id="UP001350005">
    <property type="component" value="Unassembled WGS sequence"/>
</dbReference>
<keyword evidence="2" id="KW-1185">Reference proteome</keyword>
<comment type="caution">
    <text evidence="1">The sequence shown here is derived from an EMBL/GenBank/DDBJ whole genome shotgun (WGS) entry which is preliminary data.</text>
</comment>
<evidence type="ECO:0000313" key="1">
    <source>
        <dbReference type="EMBL" id="MEE6130433.1"/>
    </source>
</evidence>
<dbReference type="EMBL" id="JAZGJU010000115">
    <property type="protein sequence ID" value="MEE6130433.1"/>
    <property type="molecule type" value="Genomic_DNA"/>
</dbReference>
<reference evidence="1 2" key="1">
    <citation type="submission" date="2024-01" db="EMBL/GenBank/DDBJ databases">
        <title>Whole genome of Chryseobacterium arthrosphaerae NNCa 2741.</title>
        <authorList>
            <person name="Boriskina E.V."/>
            <person name="Gordinskaya N.A."/>
            <person name="Kropotov V.S."/>
            <person name="Alekseeva A.E."/>
            <person name="Makhova M.A."/>
            <person name="Kryazhev D.V."/>
            <person name="Shkurkina I.S."/>
        </authorList>
    </citation>
    <scope>NUCLEOTIDE SEQUENCE [LARGE SCALE GENOMIC DNA]</scope>
    <source>
        <strain evidence="1 2">NNCa 2741</strain>
    </source>
</reference>
<sequence length="62" mass="7178">SVQKELTMETHVSMVYGLRQVNKPIHHLSKNKIGTEQRLARVCCSVFPCTAYRDLTQLIIEY</sequence>
<name>A0ABU7R6K1_9FLAO</name>
<evidence type="ECO:0000313" key="2">
    <source>
        <dbReference type="Proteomes" id="UP001350005"/>
    </source>
</evidence>
<gene>
    <name evidence="1" type="ORF">V2E39_23785</name>
</gene>
<accession>A0ABU7R6K1</accession>